<organism evidence="13 14">
    <name type="scientific">Ceratopteris richardii</name>
    <name type="common">Triangle waterfern</name>
    <dbReference type="NCBI Taxonomy" id="49495"/>
    <lineage>
        <taxon>Eukaryota</taxon>
        <taxon>Viridiplantae</taxon>
        <taxon>Streptophyta</taxon>
        <taxon>Embryophyta</taxon>
        <taxon>Tracheophyta</taxon>
        <taxon>Polypodiopsida</taxon>
        <taxon>Polypodiidae</taxon>
        <taxon>Polypodiales</taxon>
        <taxon>Pteridineae</taxon>
        <taxon>Pteridaceae</taxon>
        <taxon>Parkerioideae</taxon>
        <taxon>Ceratopteris</taxon>
    </lineage>
</organism>
<evidence type="ECO:0000256" key="7">
    <source>
        <dbReference type="ARBA" id="ARBA00023242"/>
    </source>
</evidence>
<protein>
    <recommendedName>
        <fullName evidence="15">Dual specificity protein phosphatase 1</fullName>
    </recommendedName>
</protein>
<evidence type="ECO:0000256" key="9">
    <source>
        <dbReference type="ARBA" id="ARBA00048336"/>
    </source>
</evidence>
<accession>A0A8T2UGR7</accession>
<evidence type="ECO:0000313" key="13">
    <source>
        <dbReference type="EMBL" id="KAH7435287.1"/>
    </source>
</evidence>
<dbReference type="AlphaFoldDB" id="A0A8T2UGR7"/>
<evidence type="ECO:0000256" key="4">
    <source>
        <dbReference type="ARBA" id="ARBA00022490"/>
    </source>
</evidence>
<name>A0A8T2UGR7_CERRI</name>
<evidence type="ECO:0000256" key="8">
    <source>
        <dbReference type="ARBA" id="ARBA00047761"/>
    </source>
</evidence>
<comment type="similarity">
    <text evidence="3">Belongs to the protein-tyrosine phosphatase family. Non-receptor class dual specificity subfamily.</text>
</comment>
<evidence type="ECO:0000259" key="11">
    <source>
        <dbReference type="PROSITE" id="PS50054"/>
    </source>
</evidence>
<dbReference type="Pfam" id="PF00782">
    <property type="entry name" value="DSPc"/>
    <property type="match status" value="1"/>
</dbReference>
<dbReference type="Gene3D" id="3.90.190.10">
    <property type="entry name" value="Protein tyrosine phosphatase superfamily"/>
    <property type="match status" value="1"/>
</dbReference>
<dbReference type="EMBL" id="CM035411">
    <property type="protein sequence ID" value="KAH7435287.1"/>
    <property type="molecule type" value="Genomic_DNA"/>
</dbReference>
<dbReference type="GO" id="GO:0005737">
    <property type="term" value="C:cytoplasm"/>
    <property type="evidence" value="ECO:0007669"/>
    <property type="project" value="UniProtKB-SubCell"/>
</dbReference>
<dbReference type="GO" id="GO:0005634">
    <property type="term" value="C:nucleus"/>
    <property type="evidence" value="ECO:0007669"/>
    <property type="project" value="UniProtKB-SubCell"/>
</dbReference>
<dbReference type="GO" id="GO:0017017">
    <property type="term" value="F:MAP kinase tyrosine/serine/threonine phosphatase activity"/>
    <property type="evidence" value="ECO:0007669"/>
    <property type="project" value="TreeGrafter"/>
</dbReference>
<dbReference type="PROSITE" id="PS50054">
    <property type="entry name" value="TYR_PHOSPHATASE_DUAL"/>
    <property type="match status" value="1"/>
</dbReference>
<keyword evidence="7" id="KW-0539">Nucleus</keyword>
<evidence type="ECO:0008006" key="15">
    <source>
        <dbReference type="Google" id="ProtNLM"/>
    </source>
</evidence>
<proteinExistence type="inferred from homology"/>
<comment type="catalytic activity">
    <reaction evidence="9">
        <text>O-phospho-L-threonyl-[protein] + H2O = L-threonyl-[protein] + phosphate</text>
        <dbReference type="Rhea" id="RHEA:47004"/>
        <dbReference type="Rhea" id="RHEA-COMP:11060"/>
        <dbReference type="Rhea" id="RHEA-COMP:11605"/>
        <dbReference type="ChEBI" id="CHEBI:15377"/>
        <dbReference type="ChEBI" id="CHEBI:30013"/>
        <dbReference type="ChEBI" id="CHEBI:43474"/>
        <dbReference type="ChEBI" id="CHEBI:61977"/>
        <dbReference type="EC" id="3.1.3.16"/>
    </reaction>
</comment>
<comment type="catalytic activity">
    <reaction evidence="8">
        <text>O-phospho-L-seryl-[protein] + H2O = L-seryl-[protein] + phosphate</text>
        <dbReference type="Rhea" id="RHEA:20629"/>
        <dbReference type="Rhea" id="RHEA-COMP:9863"/>
        <dbReference type="Rhea" id="RHEA-COMP:11604"/>
        <dbReference type="ChEBI" id="CHEBI:15377"/>
        <dbReference type="ChEBI" id="CHEBI:29999"/>
        <dbReference type="ChEBI" id="CHEBI:43474"/>
        <dbReference type="ChEBI" id="CHEBI:83421"/>
        <dbReference type="EC" id="3.1.3.16"/>
    </reaction>
</comment>
<keyword evidence="14" id="KW-1185">Reference proteome</keyword>
<dbReference type="OrthoDB" id="10252009at2759"/>
<dbReference type="GO" id="GO:0043409">
    <property type="term" value="P:negative regulation of MAPK cascade"/>
    <property type="evidence" value="ECO:0007669"/>
    <property type="project" value="TreeGrafter"/>
</dbReference>
<dbReference type="InterPro" id="IPR029021">
    <property type="entry name" value="Prot-tyrosine_phosphatase-like"/>
</dbReference>
<reference evidence="13" key="1">
    <citation type="submission" date="2021-08" db="EMBL/GenBank/DDBJ databases">
        <title>WGS assembly of Ceratopteris richardii.</title>
        <authorList>
            <person name="Marchant D.B."/>
            <person name="Chen G."/>
            <person name="Jenkins J."/>
            <person name="Shu S."/>
            <person name="Leebens-Mack J."/>
            <person name="Grimwood J."/>
            <person name="Schmutz J."/>
            <person name="Soltis P."/>
            <person name="Soltis D."/>
            <person name="Chen Z.-H."/>
        </authorList>
    </citation>
    <scope>NUCLEOTIDE SEQUENCE</scope>
    <source>
        <strain evidence="13">Whitten #5841</strain>
        <tissue evidence="13">Leaf</tissue>
    </source>
</reference>
<evidence type="ECO:0000313" key="14">
    <source>
        <dbReference type="Proteomes" id="UP000825935"/>
    </source>
</evidence>
<evidence type="ECO:0000256" key="6">
    <source>
        <dbReference type="ARBA" id="ARBA00022912"/>
    </source>
</evidence>
<comment type="catalytic activity">
    <reaction evidence="10">
        <text>O-phospho-L-tyrosyl-[protein] + H2O = L-tyrosyl-[protein] + phosphate</text>
        <dbReference type="Rhea" id="RHEA:10684"/>
        <dbReference type="Rhea" id="RHEA-COMP:10136"/>
        <dbReference type="Rhea" id="RHEA-COMP:20101"/>
        <dbReference type="ChEBI" id="CHEBI:15377"/>
        <dbReference type="ChEBI" id="CHEBI:43474"/>
        <dbReference type="ChEBI" id="CHEBI:46858"/>
        <dbReference type="ChEBI" id="CHEBI:61978"/>
        <dbReference type="EC" id="3.1.3.48"/>
    </reaction>
</comment>
<evidence type="ECO:0000256" key="10">
    <source>
        <dbReference type="ARBA" id="ARBA00051722"/>
    </source>
</evidence>
<dbReference type="GO" id="GO:0008330">
    <property type="term" value="F:protein tyrosine/threonine phosphatase activity"/>
    <property type="evidence" value="ECO:0007669"/>
    <property type="project" value="TreeGrafter"/>
</dbReference>
<keyword evidence="5" id="KW-0378">Hydrolase</keyword>
<dbReference type="PANTHER" id="PTHR10159">
    <property type="entry name" value="DUAL SPECIFICITY PROTEIN PHOSPHATASE"/>
    <property type="match status" value="1"/>
</dbReference>
<dbReference type="Proteomes" id="UP000825935">
    <property type="component" value="Chromosome 6"/>
</dbReference>
<dbReference type="PANTHER" id="PTHR10159:SF511">
    <property type="entry name" value="DUAL SPECIFICITY PROTEIN PHOSPHATASE 1"/>
    <property type="match status" value="1"/>
</dbReference>
<evidence type="ECO:0000256" key="5">
    <source>
        <dbReference type="ARBA" id="ARBA00022801"/>
    </source>
</evidence>
<comment type="caution">
    <text evidence="13">The sequence shown here is derived from an EMBL/GenBank/DDBJ whole genome shotgun (WGS) entry which is preliminary data.</text>
</comment>
<dbReference type="GO" id="GO:0004722">
    <property type="term" value="F:protein serine/threonine phosphatase activity"/>
    <property type="evidence" value="ECO:0007669"/>
    <property type="project" value="UniProtKB-EC"/>
</dbReference>
<dbReference type="EMBL" id="CM035411">
    <property type="protein sequence ID" value="KAH7435286.1"/>
    <property type="molecule type" value="Genomic_DNA"/>
</dbReference>
<evidence type="ECO:0000256" key="3">
    <source>
        <dbReference type="ARBA" id="ARBA00008601"/>
    </source>
</evidence>
<dbReference type="OMA" id="AHDLEIM"/>
<dbReference type="PROSITE" id="PS50056">
    <property type="entry name" value="TYR_PHOSPHATASE_2"/>
    <property type="match status" value="1"/>
</dbReference>
<comment type="subcellular location">
    <subcellularLocation>
        <location evidence="2">Cytoplasm</location>
    </subcellularLocation>
    <subcellularLocation>
        <location evidence="1">Nucleus</location>
    </subcellularLocation>
</comment>
<evidence type="ECO:0000256" key="1">
    <source>
        <dbReference type="ARBA" id="ARBA00004123"/>
    </source>
</evidence>
<gene>
    <name evidence="13" type="ORF">KP509_06G057800</name>
</gene>
<keyword evidence="4" id="KW-0963">Cytoplasm</keyword>
<evidence type="ECO:0000256" key="2">
    <source>
        <dbReference type="ARBA" id="ARBA00004496"/>
    </source>
</evidence>
<keyword evidence="6" id="KW-0904">Protein phosphatase</keyword>
<dbReference type="InterPro" id="IPR000387">
    <property type="entry name" value="Tyr_Pase_dom"/>
</dbReference>
<dbReference type="InterPro" id="IPR020422">
    <property type="entry name" value="TYR_PHOSPHATASE_DUAL_dom"/>
</dbReference>
<dbReference type="GO" id="GO:0033550">
    <property type="term" value="F:MAP kinase tyrosine phosphatase activity"/>
    <property type="evidence" value="ECO:0007669"/>
    <property type="project" value="TreeGrafter"/>
</dbReference>
<feature type="domain" description="Tyrosine specific protein phosphatases" evidence="12">
    <location>
        <begin position="101"/>
        <end position="160"/>
    </location>
</feature>
<dbReference type="SUPFAM" id="SSF52799">
    <property type="entry name" value="(Phosphotyrosine protein) phosphatases II"/>
    <property type="match status" value="1"/>
</dbReference>
<dbReference type="InterPro" id="IPR000340">
    <property type="entry name" value="Dual-sp_phosphatase_cat-dom"/>
</dbReference>
<sequence length="201" mass="23252">MSTSEFLDEQMQTPPDGLYKGGLLKIMKDLFFNNNKDDNLPCEIQEGLFLGSIGAAYNKGELLRHKVTHILSVENMVEPLYPLEFKYKRVEVRDSAYVDLRQYFEECFEFIDEAKKNGGAVLVHCFLGRSRSVTIVIAYLMKTYGMNFKEAFDVVRKKRPQASPNPGFCSQLSRFEKQLLETHDTLHREESFEKDQIVKTC</sequence>
<evidence type="ECO:0000259" key="12">
    <source>
        <dbReference type="PROSITE" id="PS50056"/>
    </source>
</evidence>
<feature type="domain" description="Tyrosine-protein phosphatase" evidence="11">
    <location>
        <begin position="40"/>
        <end position="181"/>
    </location>
</feature>
<dbReference type="CDD" id="cd14498">
    <property type="entry name" value="DSP"/>
    <property type="match status" value="1"/>
</dbReference>
<dbReference type="FunFam" id="3.90.190.10:FF:000056">
    <property type="entry name" value="Dual specificity phosphatase 12"/>
    <property type="match status" value="1"/>
</dbReference>
<dbReference type="SMART" id="SM00195">
    <property type="entry name" value="DSPc"/>
    <property type="match status" value="1"/>
</dbReference>